<reference evidence="1 2" key="1">
    <citation type="journal article" date="2015" name="Antonie Van Leeuwenhoek">
        <title>A phylogenomic and molecular marker based taxonomic framework for the order Xanthomonadales: proposal to transfer the families Algiphilaceae and Solimonadaceae to the order Nevskiales ord. nov. and to create a new family within the order Xanthomonadales, the family Rhodanobacteraceae fam. nov., containing the genus Rhodanobacter and its closest relatives.</title>
        <authorList>
            <person name="Naushad S."/>
            <person name="Adeolu M."/>
            <person name="Wong S."/>
            <person name="Sohail M."/>
            <person name="Schellhorn H.E."/>
            <person name="Gupta R.S."/>
        </authorList>
    </citation>
    <scope>NUCLEOTIDE SEQUENCE [LARGE SCALE GENOMIC DNA]</scope>
    <source>
        <strain evidence="1 2">DSM 16301</strain>
    </source>
</reference>
<dbReference type="AlphaFoldDB" id="A0A0G9H4H4"/>
<comment type="caution">
    <text evidence="1">The sequence shown here is derived from an EMBL/GenBank/DDBJ whole genome shotgun (WGS) entry which is preliminary data.</text>
</comment>
<sequence length="772" mass="87017">MSQSSSRPLVGDAFEQAPPASTSKRYILRSPRLRYAGSTLYYDAGSAPVAFDLADLILPPTAGHPSFLRLCDDSGYVDMALAVVDQRLLNSKTGRPLPRVLTRQLYILRHVLDWLRARGVYRLRDASRADTDALLATFAKGGWSGVLGVTERWHRVLDELTADGLEDAFHYWIRRGKQRLIETLYQPFWRARIGWGGVVPLPSSIKARLEAMLPHKSFTEGWHARSTTDDEPPSAFVLRNTMGWLNDWHMLPAEVDRFAHRVVGQPVHASKVMAEKPSSRTANLTLREAVDLIKASLHLLYDVAPILIALLEKRQHVDQTSPPLALRATTTAWLVNEPLTHQLSECVGKPIRRWLASGTYAKSDDSFTVDEVLAAVQSGCAIVLAAMNARRQREICDRERGVRVGDLVVLDEVAGLYQTWFYIEKTYFDRHLFYVNRTSADALRCLEAIKQSCSPSVEGAQPGGSLFACGRRTSRRLDDEAHLSFSLDTGRTRSLISFMRVAFPQQPETWNVSAHMFRRFYALLYYHQYEHAELRALKQQLRHLDVAMTRVYVTDPVTRPLAEQIRQTLGKHAFAMADERLRDVLDDSYADIEAACAEVERDKLHQAVAQVLAGESTAGGFSRIVRKLYRQMLPQVSFEARKDASHRIAERLQGRGYGARPMSHGQCHAPALRRHLKARCEQPDGLAREHAGASLCHACPYHFNNTDYLANLQDDLVQLDQDRHDVMLPPLQQARAVYDYDNLKRLIAATEATMAVNAEAMRGLVERPSVTP</sequence>
<dbReference type="PATRIC" id="fig|1440762.4.peg.889"/>
<dbReference type="RefSeq" id="WP_046971253.1">
    <property type="nucleotide sequence ID" value="NZ_JPLA01000019.1"/>
</dbReference>
<dbReference type="SUPFAM" id="SSF56349">
    <property type="entry name" value="DNA breaking-rejoining enzymes"/>
    <property type="match status" value="1"/>
</dbReference>
<dbReference type="InterPro" id="IPR011010">
    <property type="entry name" value="DNA_brk_join_enz"/>
</dbReference>
<name>A0A0G9H4H4_9GAMM</name>
<proteinExistence type="predicted"/>
<dbReference type="STRING" id="1440762.Y882_07495"/>
<dbReference type="OrthoDB" id="6056842at2"/>
<organism evidence="1 2">
    <name type="scientific">Dyella japonica DSM 16301</name>
    <dbReference type="NCBI Taxonomy" id="1440762"/>
    <lineage>
        <taxon>Bacteria</taxon>
        <taxon>Pseudomonadati</taxon>
        <taxon>Pseudomonadota</taxon>
        <taxon>Gammaproteobacteria</taxon>
        <taxon>Lysobacterales</taxon>
        <taxon>Rhodanobacteraceae</taxon>
        <taxon>Dyella</taxon>
    </lineage>
</organism>
<evidence type="ECO:0000313" key="2">
    <source>
        <dbReference type="Proteomes" id="UP000035481"/>
    </source>
</evidence>
<evidence type="ECO:0000313" key="1">
    <source>
        <dbReference type="EMBL" id="KLD64396.1"/>
    </source>
</evidence>
<evidence type="ECO:0008006" key="3">
    <source>
        <dbReference type="Google" id="ProtNLM"/>
    </source>
</evidence>
<dbReference type="GO" id="GO:0003677">
    <property type="term" value="F:DNA binding"/>
    <property type="evidence" value="ECO:0007669"/>
    <property type="project" value="InterPro"/>
</dbReference>
<accession>A0A0G9H4H4</accession>
<dbReference type="Proteomes" id="UP000035481">
    <property type="component" value="Unassembled WGS sequence"/>
</dbReference>
<protein>
    <recommendedName>
        <fullName evidence="3">Tyr recombinase domain-containing protein</fullName>
    </recommendedName>
</protein>
<dbReference type="EMBL" id="JPLA01000019">
    <property type="protein sequence ID" value="KLD64396.1"/>
    <property type="molecule type" value="Genomic_DNA"/>
</dbReference>
<gene>
    <name evidence="1" type="ORF">Y882_07495</name>
</gene>